<dbReference type="EMBL" id="CP030759">
    <property type="protein sequence ID" value="AXA36281.1"/>
    <property type="molecule type" value="Genomic_DNA"/>
</dbReference>
<feature type="compositionally biased region" description="Polar residues" evidence="1">
    <location>
        <begin position="822"/>
        <end position="837"/>
    </location>
</feature>
<feature type="transmembrane region" description="Helical" evidence="2">
    <location>
        <begin position="84"/>
        <end position="105"/>
    </location>
</feature>
<feature type="transmembrane region" description="Helical" evidence="2">
    <location>
        <begin position="575"/>
        <end position="595"/>
    </location>
</feature>
<evidence type="ECO:0000256" key="2">
    <source>
        <dbReference type="SAM" id="Phobius"/>
    </source>
</evidence>
<feature type="transmembrane region" description="Helical" evidence="2">
    <location>
        <begin position="480"/>
        <end position="499"/>
    </location>
</feature>
<gene>
    <name evidence="3" type="ORF">BRCON_1504</name>
</gene>
<feature type="compositionally biased region" description="Low complexity" evidence="1">
    <location>
        <begin position="794"/>
        <end position="821"/>
    </location>
</feature>
<keyword evidence="2" id="KW-0472">Membrane</keyword>
<feature type="transmembrane region" description="Helical" evidence="2">
    <location>
        <begin position="174"/>
        <end position="194"/>
    </location>
</feature>
<name>A0A2Z4Y4Z2_SUMC1</name>
<dbReference type="PANTHER" id="PTHR10790">
    <property type="entry name" value="TPR-DOMAIN CONTAINING PROTEIN"/>
    <property type="match status" value="1"/>
</dbReference>
<dbReference type="Pfam" id="PF10060">
    <property type="entry name" value="DUF2298"/>
    <property type="match status" value="1"/>
</dbReference>
<feature type="transmembrane region" description="Helical" evidence="2">
    <location>
        <begin position="271"/>
        <end position="292"/>
    </location>
</feature>
<feature type="transmembrane region" description="Helical" evidence="2">
    <location>
        <begin position="458"/>
        <end position="474"/>
    </location>
</feature>
<reference evidence="3 4" key="1">
    <citation type="submission" date="2018-05" db="EMBL/GenBank/DDBJ databases">
        <title>A metagenomic window into the 2 km-deep terrestrial subsurface aquifer revealed taxonomically and functionally diverse microbial community comprising novel uncultured bacterial lineages.</title>
        <authorList>
            <person name="Kadnikov V.V."/>
            <person name="Mardanov A.V."/>
            <person name="Beletsky A.V."/>
            <person name="Banks D."/>
            <person name="Pimenov N.V."/>
            <person name="Frank Y.A."/>
            <person name="Karnachuk O.V."/>
            <person name="Ravin N.V."/>
        </authorList>
    </citation>
    <scope>NUCLEOTIDE SEQUENCE [LARGE SCALE GENOMIC DNA]</scope>
    <source>
        <strain evidence="3">BY</strain>
    </source>
</reference>
<feature type="transmembrane region" description="Helical" evidence="2">
    <location>
        <begin position="55"/>
        <end position="78"/>
    </location>
</feature>
<dbReference type="Proteomes" id="UP000262583">
    <property type="component" value="Chromosome"/>
</dbReference>
<dbReference type="AlphaFoldDB" id="A0A2Z4Y4Z2"/>
<feature type="transmembrane region" description="Helical" evidence="2">
    <location>
        <begin position="418"/>
        <end position="437"/>
    </location>
</feature>
<sequence>MQLIAFVAYPLLFGVFGRLPDRGYAAAKSVGLVLVAYLVFVAAHVPTLGFEQRTVLASIIFVAIFSVFTLPHTGPYLIEFFRLRWRLCLVEELLFGGGFVAMVLLRAQVPQITYVISDFAAEKFTDFAVLNAVLCSPTFPPHDGWLSGFTLNYYYWGHFMWAMLTRFVNLAPEIGFNLGLASICGYLVLLSFSLGYNLTAKKRWGFFAVFLIVFASNIDGFLQLFGIAWEIVGGEIPAHRWYLGYDFWRSSRAIKNTINEFPAFSLILGDLHAHLSTLVIFLSGLLLSLQILRGIRRSRSLLHYEFENPDELFFAALIFGALYAANSWDVVTFAAVTTMTLWIGGISSVRCVESESGERRAISTLWRLLRGIEAILLTGILAFVGIRLLFYPYWRHFHPPNVYLAWVPSEIRTSTIEFFVHWGLLGVFPATLAVLLARRKLASRTFLGWAEAMPLERWVAVGVLAAAGIAVAITSDVGFLPALLLVATIGTFVLLLQANLNPGLRFLWGLVGLFLALATFCEFVYLDDIFTGPIERINTVFKIYYGLWPILALASVAAAARLSRYARSRRAKSRVLWTVVAIVCIGGVYPISGVLQRVAMSSPQPPPRSPLRALDGMRYLMRLHPDDYACILWLRAFTDPEARILEAPGKQYEYAGRMSTNSGRPALGGWLYHEWGWRGEEFAPERDRRFSVAQRIYESPNLRETLELLKQERIRYVIVGDTERERYPSLIEQKFLIVGKHAYSHGRTTIYEIPPDVTLSADLEETLVVRPPMDELTPAPDHGAPSSSEALNLTSPTVTRTESEVESVTTTTVLSEPTTGTLPSVSGQPPTEADVSSTQTLVEVGVTTATF</sequence>
<dbReference type="NCBIfam" id="TIGR03662">
    <property type="entry name" value="Chlor_Arch_YYY"/>
    <property type="match status" value="1"/>
</dbReference>
<accession>A0A2Z4Y4Z2</accession>
<dbReference type="InterPro" id="IPR018746">
    <property type="entry name" value="DUF2298"/>
</dbReference>
<evidence type="ECO:0000313" key="3">
    <source>
        <dbReference type="EMBL" id="AXA36281.1"/>
    </source>
</evidence>
<feature type="transmembrane region" description="Helical" evidence="2">
    <location>
        <begin position="374"/>
        <end position="394"/>
    </location>
</feature>
<evidence type="ECO:0000256" key="1">
    <source>
        <dbReference type="SAM" id="MobiDB-lite"/>
    </source>
</evidence>
<evidence type="ECO:0000313" key="4">
    <source>
        <dbReference type="Proteomes" id="UP000262583"/>
    </source>
</evidence>
<feature type="transmembrane region" description="Helical" evidence="2">
    <location>
        <begin position="545"/>
        <end position="563"/>
    </location>
</feature>
<feature type="transmembrane region" description="Helical" evidence="2">
    <location>
        <begin position="506"/>
        <end position="525"/>
    </location>
</feature>
<feature type="transmembrane region" description="Helical" evidence="2">
    <location>
        <begin position="27"/>
        <end position="48"/>
    </location>
</feature>
<evidence type="ECO:0008006" key="5">
    <source>
        <dbReference type="Google" id="ProtNLM"/>
    </source>
</evidence>
<feature type="transmembrane region" description="Helical" evidence="2">
    <location>
        <begin position="206"/>
        <end position="229"/>
    </location>
</feature>
<keyword evidence="2" id="KW-1133">Transmembrane helix</keyword>
<organism evidence="3 4">
    <name type="scientific">Sumerlaea chitinivorans</name>
    <dbReference type="NCBI Taxonomy" id="2250252"/>
    <lineage>
        <taxon>Bacteria</taxon>
        <taxon>Candidatus Sumerlaeota</taxon>
        <taxon>Candidatus Sumerlaeia</taxon>
        <taxon>Candidatus Sumerlaeales</taxon>
        <taxon>Candidatus Sumerlaeaceae</taxon>
        <taxon>Candidatus Sumerlaea</taxon>
    </lineage>
</organism>
<dbReference type="KEGG" id="schv:BRCON_1504"/>
<dbReference type="PANTHER" id="PTHR10790:SF51">
    <property type="entry name" value="TETRATRICOPEPTIDE REPEAT PROTEIN"/>
    <property type="match status" value="1"/>
</dbReference>
<feature type="region of interest" description="Disordered" evidence="1">
    <location>
        <begin position="773"/>
        <end position="837"/>
    </location>
</feature>
<protein>
    <recommendedName>
        <fullName evidence="5">Chlor_Arch_YYY domain-containing protein</fullName>
    </recommendedName>
</protein>
<keyword evidence="2" id="KW-0812">Transmembrane</keyword>
<proteinExistence type="predicted"/>